<evidence type="ECO:0000313" key="11">
    <source>
        <dbReference type="EMBL" id="GBP82115.1"/>
    </source>
</evidence>
<dbReference type="InterPro" id="IPR013087">
    <property type="entry name" value="Znf_C2H2_type"/>
</dbReference>
<dbReference type="InterPro" id="IPR036236">
    <property type="entry name" value="Znf_C2H2_sf"/>
</dbReference>
<dbReference type="Pfam" id="PF13894">
    <property type="entry name" value="zf-C2H2_4"/>
    <property type="match status" value="1"/>
</dbReference>
<evidence type="ECO:0000256" key="3">
    <source>
        <dbReference type="ARBA" id="ARBA00022737"/>
    </source>
</evidence>
<comment type="subcellular location">
    <subcellularLocation>
        <location evidence="1">Nucleus</location>
    </subcellularLocation>
</comment>
<dbReference type="PANTHER" id="PTHR24388">
    <property type="entry name" value="ZINC FINGER PROTEIN"/>
    <property type="match status" value="1"/>
</dbReference>
<gene>
    <name evidence="11" type="ORF">EVAR_89454_1</name>
</gene>
<organism evidence="11 12">
    <name type="scientific">Eumeta variegata</name>
    <name type="common">Bagworm moth</name>
    <name type="synonym">Eumeta japonica</name>
    <dbReference type="NCBI Taxonomy" id="151549"/>
    <lineage>
        <taxon>Eukaryota</taxon>
        <taxon>Metazoa</taxon>
        <taxon>Ecdysozoa</taxon>
        <taxon>Arthropoda</taxon>
        <taxon>Hexapoda</taxon>
        <taxon>Insecta</taxon>
        <taxon>Pterygota</taxon>
        <taxon>Neoptera</taxon>
        <taxon>Endopterygota</taxon>
        <taxon>Lepidoptera</taxon>
        <taxon>Glossata</taxon>
        <taxon>Ditrysia</taxon>
        <taxon>Tineoidea</taxon>
        <taxon>Psychidae</taxon>
        <taxon>Oiketicinae</taxon>
        <taxon>Eumeta</taxon>
    </lineage>
</organism>
<protein>
    <submittedName>
        <fullName evidence="11">Oocyte zinc finger protein XlCOF22</fullName>
    </submittedName>
</protein>
<keyword evidence="6" id="KW-0238">DNA-binding</keyword>
<sequence length="227" mass="26578">MALEYKKTSKTCERLQEVRLHTSSRKEFYQHYKEWHQRFVCDHCGMSFKMRYCIKSHLRKKHSPFECKMCNKIFSRYNGLWLHNKVKHPAGELEKAYCVECNKHFDNVYCYKWHLNNSVVHKPRKKNFSRNADLVKHRRRVHEGVQTPRNKICYVCGRGFSSNKILNNHIRTHTGEKPFACAHCPARFAQSVALAGHQRNVHFKASKNSAFAPAALNAEGVVEQTAS</sequence>
<evidence type="ECO:0000256" key="6">
    <source>
        <dbReference type="ARBA" id="ARBA00023125"/>
    </source>
</evidence>
<dbReference type="FunFam" id="3.30.160.60:FF:002343">
    <property type="entry name" value="Zinc finger protein 33A"/>
    <property type="match status" value="1"/>
</dbReference>
<dbReference type="Proteomes" id="UP000299102">
    <property type="component" value="Unassembled WGS sequence"/>
</dbReference>
<accession>A0A4C1Z671</accession>
<keyword evidence="7" id="KW-0539">Nucleus</keyword>
<keyword evidence="3" id="KW-0677">Repeat</keyword>
<proteinExistence type="inferred from homology"/>
<dbReference type="STRING" id="151549.A0A4C1Z671"/>
<evidence type="ECO:0000256" key="2">
    <source>
        <dbReference type="ARBA" id="ARBA00022723"/>
    </source>
</evidence>
<evidence type="ECO:0000256" key="4">
    <source>
        <dbReference type="ARBA" id="ARBA00022771"/>
    </source>
</evidence>
<evidence type="ECO:0000313" key="12">
    <source>
        <dbReference type="Proteomes" id="UP000299102"/>
    </source>
</evidence>
<feature type="domain" description="C2H2-type" evidence="10">
    <location>
        <begin position="65"/>
        <end position="93"/>
    </location>
</feature>
<feature type="domain" description="C2H2-type" evidence="10">
    <location>
        <begin position="179"/>
        <end position="207"/>
    </location>
</feature>
<dbReference type="PROSITE" id="PS50157">
    <property type="entry name" value="ZINC_FINGER_C2H2_2"/>
    <property type="match status" value="4"/>
</dbReference>
<dbReference type="PROSITE" id="PS00028">
    <property type="entry name" value="ZINC_FINGER_C2H2_1"/>
    <property type="match status" value="4"/>
</dbReference>
<evidence type="ECO:0000256" key="9">
    <source>
        <dbReference type="PROSITE-ProRule" id="PRU00042"/>
    </source>
</evidence>
<keyword evidence="12" id="KW-1185">Reference proteome</keyword>
<dbReference type="GO" id="GO:0000981">
    <property type="term" value="F:DNA-binding transcription factor activity, RNA polymerase II-specific"/>
    <property type="evidence" value="ECO:0007669"/>
    <property type="project" value="TreeGrafter"/>
</dbReference>
<evidence type="ECO:0000256" key="8">
    <source>
        <dbReference type="ARBA" id="ARBA00037948"/>
    </source>
</evidence>
<dbReference type="EMBL" id="BGZK01001547">
    <property type="protein sequence ID" value="GBP82115.1"/>
    <property type="molecule type" value="Genomic_DNA"/>
</dbReference>
<dbReference type="GO" id="GO:0005634">
    <property type="term" value="C:nucleus"/>
    <property type="evidence" value="ECO:0007669"/>
    <property type="project" value="UniProtKB-SubCell"/>
</dbReference>
<evidence type="ECO:0000256" key="7">
    <source>
        <dbReference type="ARBA" id="ARBA00023242"/>
    </source>
</evidence>
<dbReference type="PANTHER" id="PTHR24388:SF54">
    <property type="entry name" value="PROTEIN ESCARGOT"/>
    <property type="match status" value="1"/>
</dbReference>
<comment type="similarity">
    <text evidence="8">Belongs to the snail C2H2-type zinc-finger protein family.</text>
</comment>
<dbReference type="Gene3D" id="3.30.160.60">
    <property type="entry name" value="Classic Zinc Finger"/>
    <property type="match status" value="3"/>
</dbReference>
<dbReference type="Pfam" id="PF00096">
    <property type="entry name" value="zf-C2H2"/>
    <property type="match status" value="1"/>
</dbReference>
<dbReference type="InterPro" id="IPR050527">
    <property type="entry name" value="Snail/Krueppel_Znf"/>
</dbReference>
<dbReference type="GO" id="GO:0000978">
    <property type="term" value="F:RNA polymerase II cis-regulatory region sequence-specific DNA binding"/>
    <property type="evidence" value="ECO:0007669"/>
    <property type="project" value="TreeGrafter"/>
</dbReference>
<evidence type="ECO:0000259" key="10">
    <source>
        <dbReference type="PROSITE" id="PS50157"/>
    </source>
</evidence>
<feature type="domain" description="C2H2-type" evidence="10">
    <location>
        <begin position="151"/>
        <end position="178"/>
    </location>
</feature>
<evidence type="ECO:0000256" key="1">
    <source>
        <dbReference type="ARBA" id="ARBA00004123"/>
    </source>
</evidence>
<keyword evidence="2" id="KW-0479">Metal-binding</keyword>
<keyword evidence="5" id="KW-0862">Zinc</keyword>
<evidence type="ECO:0000256" key="5">
    <source>
        <dbReference type="ARBA" id="ARBA00022833"/>
    </source>
</evidence>
<dbReference type="OrthoDB" id="3437960at2759"/>
<dbReference type="SUPFAM" id="SSF57667">
    <property type="entry name" value="beta-beta-alpha zinc fingers"/>
    <property type="match status" value="2"/>
</dbReference>
<feature type="domain" description="C2H2-type" evidence="10">
    <location>
        <begin position="39"/>
        <end position="63"/>
    </location>
</feature>
<dbReference type="GO" id="GO:0008270">
    <property type="term" value="F:zinc ion binding"/>
    <property type="evidence" value="ECO:0007669"/>
    <property type="project" value="UniProtKB-KW"/>
</dbReference>
<reference evidence="11 12" key="1">
    <citation type="journal article" date="2019" name="Commun. Biol.">
        <title>The bagworm genome reveals a unique fibroin gene that provides high tensile strength.</title>
        <authorList>
            <person name="Kono N."/>
            <person name="Nakamura H."/>
            <person name="Ohtoshi R."/>
            <person name="Tomita M."/>
            <person name="Numata K."/>
            <person name="Arakawa K."/>
        </authorList>
    </citation>
    <scope>NUCLEOTIDE SEQUENCE [LARGE SCALE GENOMIC DNA]</scope>
</reference>
<dbReference type="AlphaFoldDB" id="A0A4C1Z671"/>
<keyword evidence="4 9" id="KW-0863">Zinc-finger</keyword>
<name>A0A4C1Z671_EUMVA</name>
<dbReference type="SMART" id="SM00355">
    <property type="entry name" value="ZnF_C2H2"/>
    <property type="match status" value="5"/>
</dbReference>
<comment type="caution">
    <text evidence="11">The sequence shown here is derived from an EMBL/GenBank/DDBJ whole genome shotgun (WGS) entry which is preliminary data.</text>
</comment>